<keyword evidence="10" id="KW-0067">ATP-binding</keyword>
<feature type="transmembrane region" description="Helical" evidence="17">
    <location>
        <begin position="181"/>
        <end position="204"/>
    </location>
</feature>
<dbReference type="SMART" id="SM00448">
    <property type="entry name" value="REC"/>
    <property type="match status" value="1"/>
</dbReference>
<evidence type="ECO:0000256" key="2">
    <source>
        <dbReference type="ARBA" id="ARBA00004651"/>
    </source>
</evidence>
<evidence type="ECO:0000256" key="5">
    <source>
        <dbReference type="ARBA" id="ARBA00022475"/>
    </source>
</evidence>
<dbReference type="Pfam" id="PF02518">
    <property type="entry name" value="HATPase_c"/>
    <property type="match status" value="1"/>
</dbReference>
<comment type="catalytic activity">
    <reaction evidence="1">
        <text>ATP + protein L-histidine = ADP + protein N-phospho-L-histidine.</text>
        <dbReference type="EC" id="2.7.13.3"/>
    </reaction>
</comment>
<dbReference type="InterPro" id="IPR011006">
    <property type="entry name" value="CheY-like_superfamily"/>
</dbReference>
<dbReference type="PROSITE" id="PS50109">
    <property type="entry name" value="HIS_KIN"/>
    <property type="match status" value="1"/>
</dbReference>
<evidence type="ECO:0000313" key="21">
    <source>
        <dbReference type="EMBL" id="MBE6092958.1"/>
    </source>
</evidence>
<feature type="modified residue" description="Phosphohistidine" evidence="15">
    <location>
        <position position="694"/>
    </location>
</feature>
<dbReference type="GO" id="GO:0005886">
    <property type="term" value="C:plasma membrane"/>
    <property type="evidence" value="ECO:0007669"/>
    <property type="project" value="UniProtKB-SubCell"/>
</dbReference>
<protein>
    <recommendedName>
        <fullName evidence="14">Circadian input-output histidine kinase CikA</fullName>
        <ecNumber evidence="4">2.7.13.3</ecNumber>
    </recommendedName>
</protein>
<dbReference type="InterPro" id="IPR036641">
    <property type="entry name" value="HPT_dom_sf"/>
</dbReference>
<dbReference type="Proteomes" id="UP000761380">
    <property type="component" value="Unassembled WGS sequence"/>
</dbReference>
<evidence type="ECO:0000256" key="8">
    <source>
        <dbReference type="ARBA" id="ARBA00022741"/>
    </source>
</evidence>
<dbReference type="InterPro" id="IPR004358">
    <property type="entry name" value="Sig_transdc_His_kin-like_C"/>
</dbReference>
<dbReference type="Gene3D" id="3.30.565.10">
    <property type="entry name" value="Histidine kinase-like ATPase, C-terminal domain"/>
    <property type="match status" value="1"/>
</dbReference>
<dbReference type="SMART" id="SM00388">
    <property type="entry name" value="HisKA"/>
    <property type="match status" value="1"/>
</dbReference>
<dbReference type="SUPFAM" id="SSF47384">
    <property type="entry name" value="Homodimeric domain of signal transducing histidine kinase"/>
    <property type="match status" value="1"/>
</dbReference>
<evidence type="ECO:0000259" key="19">
    <source>
        <dbReference type="PROSITE" id="PS50110"/>
    </source>
</evidence>
<dbReference type="CDD" id="cd16922">
    <property type="entry name" value="HATPase_EvgS-ArcB-TorS-like"/>
    <property type="match status" value="1"/>
</dbReference>
<dbReference type="InterPro" id="IPR005467">
    <property type="entry name" value="His_kinase_dom"/>
</dbReference>
<comment type="subcellular location">
    <subcellularLocation>
        <location evidence="2">Cell membrane</location>
        <topology evidence="2">Multi-pass membrane protein</topology>
    </subcellularLocation>
</comment>
<dbReference type="InterPro" id="IPR003661">
    <property type="entry name" value="HisK_dim/P_dom"/>
</dbReference>
<keyword evidence="7 17" id="KW-0812">Transmembrane</keyword>
<dbReference type="PROSITE" id="PS50110">
    <property type="entry name" value="RESPONSE_REGULATORY"/>
    <property type="match status" value="1"/>
</dbReference>
<comment type="caution">
    <text evidence="21">The sequence shown here is derived from an EMBL/GenBank/DDBJ whole genome shotgun (WGS) entry which is preliminary data.</text>
</comment>
<keyword evidence="6 16" id="KW-0597">Phosphoprotein</keyword>
<evidence type="ECO:0000256" key="12">
    <source>
        <dbReference type="ARBA" id="ARBA00023012"/>
    </source>
</evidence>
<dbReference type="InterPro" id="IPR001789">
    <property type="entry name" value="Sig_transdc_resp-reg_receiver"/>
</dbReference>
<dbReference type="SUPFAM" id="SSF52172">
    <property type="entry name" value="CheY-like"/>
    <property type="match status" value="1"/>
</dbReference>
<dbReference type="Pfam" id="PF00072">
    <property type="entry name" value="Response_reg"/>
    <property type="match status" value="1"/>
</dbReference>
<proteinExistence type="inferred from homology"/>
<evidence type="ECO:0000256" key="14">
    <source>
        <dbReference type="ARBA" id="ARBA00074306"/>
    </source>
</evidence>
<feature type="domain" description="HPt" evidence="20">
    <location>
        <begin position="655"/>
        <end position="752"/>
    </location>
</feature>
<dbReference type="CDD" id="cd17546">
    <property type="entry name" value="REC_hyHK_CKI1_RcsC-like"/>
    <property type="match status" value="1"/>
</dbReference>
<accession>A0A927WUF8</accession>
<evidence type="ECO:0000256" key="7">
    <source>
        <dbReference type="ARBA" id="ARBA00022692"/>
    </source>
</evidence>
<keyword evidence="13 17" id="KW-0472">Membrane</keyword>
<evidence type="ECO:0000256" key="9">
    <source>
        <dbReference type="ARBA" id="ARBA00022777"/>
    </source>
</evidence>
<dbReference type="SUPFAM" id="SSF55874">
    <property type="entry name" value="ATPase domain of HSP90 chaperone/DNA topoisomerase II/histidine kinase"/>
    <property type="match status" value="1"/>
</dbReference>
<evidence type="ECO:0000256" key="1">
    <source>
        <dbReference type="ARBA" id="ARBA00000085"/>
    </source>
</evidence>
<comment type="similarity">
    <text evidence="3">In the N-terminal section; belongs to the phytochrome family.</text>
</comment>
<keyword evidence="5" id="KW-1003">Cell membrane</keyword>
<evidence type="ECO:0000256" key="10">
    <source>
        <dbReference type="ARBA" id="ARBA00022840"/>
    </source>
</evidence>
<dbReference type="GO" id="GO:0000155">
    <property type="term" value="F:phosphorelay sensor kinase activity"/>
    <property type="evidence" value="ECO:0007669"/>
    <property type="project" value="InterPro"/>
</dbReference>
<dbReference type="Gene3D" id="1.20.120.160">
    <property type="entry name" value="HPT domain"/>
    <property type="match status" value="1"/>
</dbReference>
<dbReference type="InterPro" id="IPR008207">
    <property type="entry name" value="Sig_transdc_His_kin_Hpt_dom"/>
</dbReference>
<keyword evidence="9" id="KW-0808">Transferase</keyword>
<dbReference type="CDD" id="cd00082">
    <property type="entry name" value="HisKA"/>
    <property type="match status" value="1"/>
</dbReference>
<dbReference type="Gene3D" id="1.10.287.130">
    <property type="match status" value="1"/>
</dbReference>
<feature type="domain" description="Histidine kinase" evidence="18">
    <location>
        <begin position="236"/>
        <end position="459"/>
    </location>
</feature>
<evidence type="ECO:0000259" key="20">
    <source>
        <dbReference type="PROSITE" id="PS50894"/>
    </source>
</evidence>
<dbReference type="SUPFAM" id="SSF47226">
    <property type="entry name" value="Histidine-containing phosphotransfer domain, HPT domain"/>
    <property type="match status" value="1"/>
</dbReference>
<reference evidence="21" key="1">
    <citation type="submission" date="2019-04" db="EMBL/GenBank/DDBJ databases">
        <title>Evolution of Biomass-Degrading Anaerobic Consortia Revealed by Metagenomics.</title>
        <authorList>
            <person name="Peng X."/>
        </authorList>
    </citation>
    <scope>NUCLEOTIDE SEQUENCE</scope>
    <source>
        <strain evidence="21">SIG240</strain>
    </source>
</reference>
<evidence type="ECO:0000256" key="11">
    <source>
        <dbReference type="ARBA" id="ARBA00022989"/>
    </source>
</evidence>
<feature type="domain" description="Response regulatory" evidence="19">
    <location>
        <begin position="492"/>
        <end position="610"/>
    </location>
</feature>
<evidence type="ECO:0000256" key="4">
    <source>
        <dbReference type="ARBA" id="ARBA00012438"/>
    </source>
</evidence>
<dbReference type="PRINTS" id="PR00344">
    <property type="entry name" value="BCTRLSENSOR"/>
</dbReference>
<dbReference type="PANTHER" id="PTHR45339:SF1">
    <property type="entry name" value="HYBRID SIGNAL TRANSDUCTION HISTIDINE KINASE J"/>
    <property type="match status" value="1"/>
</dbReference>
<dbReference type="AlphaFoldDB" id="A0A927WUF8"/>
<dbReference type="GO" id="GO:0005524">
    <property type="term" value="F:ATP binding"/>
    <property type="evidence" value="ECO:0007669"/>
    <property type="project" value="UniProtKB-KW"/>
</dbReference>
<dbReference type="FunFam" id="3.30.565.10:FF:000010">
    <property type="entry name" value="Sensor histidine kinase RcsC"/>
    <property type="match status" value="1"/>
</dbReference>
<evidence type="ECO:0000256" key="6">
    <source>
        <dbReference type="ARBA" id="ARBA00022553"/>
    </source>
</evidence>
<evidence type="ECO:0000256" key="17">
    <source>
        <dbReference type="SAM" id="Phobius"/>
    </source>
</evidence>
<dbReference type="SMART" id="SM00387">
    <property type="entry name" value="HATPase_c"/>
    <property type="match status" value="1"/>
</dbReference>
<dbReference type="PANTHER" id="PTHR45339">
    <property type="entry name" value="HYBRID SIGNAL TRANSDUCTION HISTIDINE KINASE J"/>
    <property type="match status" value="1"/>
</dbReference>
<dbReference type="Gene3D" id="3.40.50.2300">
    <property type="match status" value="1"/>
</dbReference>
<organism evidence="21 22">
    <name type="scientific">Selenomonas ruminantium</name>
    <dbReference type="NCBI Taxonomy" id="971"/>
    <lineage>
        <taxon>Bacteria</taxon>
        <taxon>Bacillati</taxon>
        <taxon>Bacillota</taxon>
        <taxon>Negativicutes</taxon>
        <taxon>Selenomonadales</taxon>
        <taxon>Selenomonadaceae</taxon>
        <taxon>Selenomonas</taxon>
    </lineage>
</organism>
<evidence type="ECO:0000256" key="13">
    <source>
        <dbReference type="ARBA" id="ARBA00023136"/>
    </source>
</evidence>
<keyword evidence="8" id="KW-0547">Nucleotide-binding</keyword>
<dbReference type="EMBL" id="SVBY01000047">
    <property type="protein sequence ID" value="MBE6092958.1"/>
    <property type="molecule type" value="Genomic_DNA"/>
</dbReference>
<evidence type="ECO:0000313" key="22">
    <source>
        <dbReference type="Proteomes" id="UP000761380"/>
    </source>
</evidence>
<dbReference type="InterPro" id="IPR036097">
    <property type="entry name" value="HisK_dim/P_sf"/>
</dbReference>
<dbReference type="InterPro" id="IPR036890">
    <property type="entry name" value="HATPase_C_sf"/>
</dbReference>
<dbReference type="Pfam" id="PF01627">
    <property type="entry name" value="Hpt"/>
    <property type="match status" value="1"/>
</dbReference>
<dbReference type="Pfam" id="PF00512">
    <property type="entry name" value="HisKA"/>
    <property type="match status" value="1"/>
</dbReference>
<keyword evidence="12" id="KW-0902">Two-component regulatory system</keyword>
<sequence>MPLLYNESSGVKQGLLTLNGRAVYGDNLSVRQFDGIQTSFRGFKGITFVHGEGLLFTCPVFHGENVKYVLYRLYPIKSLMEEFSIRCYDGIGKVMVTTREGDIIIPFDQCDPEDVEFMQSNEVRKFYQKMYREIEVSVASARSFNSSHGDMIMFEAEIPGTDYLVSGFVPQAKASEGIERITLLVIYVFGLLLILIVIGVMFLLRSQQQFRESEELMGAKAMAEKASRAKSDFLANMSHEIRTPINAVIGMNEMILRECREKNILYYAANIKNAGQTLLDLVNQILDFSKIEAGKIEIIPVEYSTASLLNDLVNMLQPRAKDKGLTLELGFDEEMPSKLYGDEVRIKQIITNILTNAVKYTEHGTVTFFVGCDPDSNDPDSIYLRVAVQDTGIGIKEEDMAKLFTEFERIEEKRNRNIEGTGLGMAITQNLLHMMGSTIQVDSTYGYGSTFCFVLKQKVVSWEPMGNYEEACRSSIKNRSGYHEQFIAPDAHILVVDDNHMNLVVFKNLLKQTQVQIDTAESGMQCLELTQQRKYDVIFLDHMMPHKDGIETLQELRSQPDNMNADTKVVCLTANAIANARTQYIEAGFDDYLTKPIEPEKIEGALLAYLPPEKIKKTSIEDVPEITAPELPEALTPLKAADWLDLSVGIKNSGSVDAYLPLLKIFYESLDEKSDEIEGFYAAENWQDYTIKVHALKSSARIIGAVSFGEEAQLLENAGKSGDLAYIHEHHAGFMVKCRSFKAPLAEVFAAVQEEDKPEADADLLAAVYEEIRAAAEDMDCDRLEDIFAEMEEYSMPAQEKEKWKQLKSAAGQFAYDTIIQLLTK</sequence>
<feature type="modified residue" description="4-aspartylphosphate" evidence="16">
    <location>
        <position position="541"/>
    </location>
</feature>
<evidence type="ECO:0000256" key="3">
    <source>
        <dbReference type="ARBA" id="ARBA00006402"/>
    </source>
</evidence>
<keyword evidence="9" id="KW-0418">Kinase</keyword>
<dbReference type="PROSITE" id="PS50894">
    <property type="entry name" value="HPT"/>
    <property type="match status" value="1"/>
</dbReference>
<dbReference type="EC" id="2.7.13.3" evidence="4"/>
<evidence type="ECO:0000259" key="18">
    <source>
        <dbReference type="PROSITE" id="PS50109"/>
    </source>
</evidence>
<evidence type="ECO:0000256" key="16">
    <source>
        <dbReference type="PROSITE-ProRule" id="PRU00169"/>
    </source>
</evidence>
<gene>
    <name evidence="21" type="ORF">E7201_07325</name>
</gene>
<name>A0A927WUF8_SELRU</name>
<evidence type="ECO:0000256" key="15">
    <source>
        <dbReference type="PROSITE-ProRule" id="PRU00110"/>
    </source>
</evidence>
<dbReference type="InterPro" id="IPR003594">
    <property type="entry name" value="HATPase_dom"/>
</dbReference>
<keyword evidence="11 17" id="KW-1133">Transmembrane helix</keyword>